<dbReference type="InterPro" id="IPR011050">
    <property type="entry name" value="Pectin_lyase_fold/virulence"/>
</dbReference>
<dbReference type="SUPFAM" id="SSF51126">
    <property type="entry name" value="Pectin lyase-like"/>
    <property type="match status" value="1"/>
</dbReference>
<comment type="caution">
    <text evidence="3">The sequence shown here is derived from an EMBL/GenBank/DDBJ whole genome shotgun (WGS) entry which is preliminary data.</text>
</comment>
<dbReference type="InterPro" id="IPR012334">
    <property type="entry name" value="Pectin_lyas_fold"/>
</dbReference>
<reference evidence="3 4" key="1">
    <citation type="submission" date="2018-02" db="EMBL/GenBank/DDBJ databases">
        <title>The draft genome of Sphingobacterium gobiense H7.</title>
        <authorList>
            <person name="Li L."/>
            <person name="Liu L."/>
            <person name="Zhang X."/>
            <person name="Wang T."/>
            <person name="Liang L."/>
        </authorList>
    </citation>
    <scope>NUCLEOTIDE SEQUENCE [LARGE SCALE GENOMIC DNA]</scope>
    <source>
        <strain evidence="3 4">ACCC 05757</strain>
    </source>
</reference>
<keyword evidence="1" id="KW-0732">Signal</keyword>
<name>A0A2S9JM16_9SPHI</name>
<dbReference type="GO" id="GO:0016857">
    <property type="term" value="F:racemase and epimerase activity, acting on carbohydrates and derivatives"/>
    <property type="evidence" value="ECO:0007669"/>
    <property type="project" value="InterPro"/>
</dbReference>
<proteinExistence type="predicted"/>
<dbReference type="SUPFAM" id="SSF54909">
    <property type="entry name" value="Dimeric alpha+beta barrel"/>
    <property type="match status" value="1"/>
</dbReference>
<dbReference type="SMART" id="SM00710">
    <property type="entry name" value="PbH1"/>
    <property type="match status" value="6"/>
</dbReference>
<sequence length="836" mass="95999">MNISKKIIWLTCMLCVAVSLHAADIYVEQNSNNITGNGSMERPYNALEDAIRHARELRRLNDPSISEGINIWIKKGIYFPAQTIRLRPEDSGTPESPTRIRSIAGDKVVFSGGRKISGWTKLGKHRDIPSAVARHIYVADAPKVGGKRVNFRQLWVNDKKAIRAESHGDLELPRILNWDFDKQTAIIPNVFNGFKLTEGMEFFIHQWWAIAQLRVKNAVVHKDSIEVYFHQPESKIQSEHPWPKPWLSKESGNSAFRLVNALQFLDKPGEWFLDEDEEKVYYYKRDDEDMEQAQVIFPYLETIVQLEGTLEDPVSHIQVEGVSFSHAAWFRPNTHGHVALQAGMYFHEAYKLDRPGTPDKAGLENQAWVGRPASAVVLKNTSYVQFQRCTFSRLASTGFDFYEGNFRDRLEGNIFYDIGGNAVLIGKFSDDQFEAHLPYEPQDEREVTREIVVRNNLIHNTANEDWGAVGIGAGFVQGVDISHNDISDIAYSGISLGWGWTPTVNVMKNNTVERNRITRYGKFMYDVAGIYTLSAQPGTKIRENEIDSIYVSPYAHIPDHWFYLYTDEGSAYMDVSDNWFPENKILKNANGPGVIWENNGPEADRTAFNTGLEKPFRDLLKWKETVKDGYTFNQYVPFTKPVFVQVHDKQQSLSKDGLASFAKTQGIAHPQIYAWGDYMLLKTDDEHAKKLTSAMLANYPQLTVNMFNDVFYTFDRQYCENQEEAEEVDFVLLTAQLVEDENKQKEYFEYHEKQFEEWPEVAAGFCQADFQEVLLYRSGRQLLLYISFPKGKDFAEIDTLTTKDNPRVVKWNQLMSTYQEGVPGTAANETWIFYKR</sequence>
<dbReference type="EMBL" id="PVBS01000002">
    <property type="protein sequence ID" value="PRD54184.1"/>
    <property type="molecule type" value="Genomic_DNA"/>
</dbReference>
<dbReference type="PANTHER" id="PTHR36453">
    <property type="entry name" value="SECRETED PROTEIN-RELATED"/>
    <property type="match status" value="1"/>
</dbReference>
<feature type="domain" description="GH141-like insertion" evidence="2">
    <location>
        <begin position="136"/>
        <end position="285"/>
    </location>
</feature>
<dbReference type="PANTHER" id="PTHR36453:SF1">
    <property type="entry name" value="RIGHT HANDED BETA HELIX DOMAIN-CONTAINING PROTEIN"/>
    <property type="match status" value="1"/>
</dbReference>
<accession>A0A2S9JM16</accession>
<dbReference type="InterPro" id="IPR011008">
    <property type="entry name" value="Dimeric_a/b-barrel"/>
</dbReference>
<dbReference type="InterPro" id="IPR006626">
    <property type="entry name" value="PbH1"/>
</dbReference>
<dbReference type="InterPro" id="IPR008000">
    <property type="entry name" value="Rham/fucose_mutarotase"/>
</dbReference>
<protein>
    <recommendedName>
        <fullName evidence="2">GH141-like insertion domain-containing protein</fullName>
    </recommendedName>
</protein>
<evidence type="ECO:0000256" key="1">
    <source>
        <dbReference type="SAM" id="SignalP"/>
    </source>
</evidence>
<dbReference type="AlphaFoldDB" id="A0A2S9JM16"/>
<feature type="signal peptide" evidence="1">
    <location>
        <begin position="1"/>
        <end position="22"/>
    </location>
</feature>
<evidence type="ECO:0000313" key="3">
    <source>
        <dbReference type="EMBL" id="PRD54184.1"/>
    </source>
</evidence>
<evidence type="ECO:0000259" key="2">
    <source>
        <dbReference type="Pfam" id="PF21231"/>
    </source>
</evidence>
<dbReference type="Pfam" id="PF21231">
    <property type="entry name" value="GH141_M"/>
    <property type="match status" value="1"/>
</dbReference>
<dbReference type="Pfam" id="PF05336">
    <property type="entry name" value="rhaM"/>
    <property type="match status" value="1"/>
</dbReference>
<dbReference type="Gene3D" id="3.30.70.100">
    <property type="match status" value="1"/>
</dbReference>
<gene>
    <name evidence="3" type="ORF">C5749_11910</name>
</gene>
<evidence type="ECO:0000313" key="4">
    <source>
        <dbReference type="Proteomes" id="UP000238642"/>
    </source>
</evidence>
<dbReference type="InterPro" id="IPR048482">
    <property type="entry name" value="GH141_ins"/>
</dbReference>
<organism evidence="3 4">
    <name type="scientific">Sphingobacterium gobiense</name>
    <dbReference type="NCBI Taxonomy" id="1382456"/>
    <lineage>
        <taxon>Bacteria</taxon>
        <taxon>Pseudomonadati</taxon>
        <taxon>Bacteroidota</taxon>
        <taxon>Sphingobacteriia</taxon>
        <taxon>Sphingobacteriales</taxon>
        <taxon>Sphingobacteriaceae</taxon>
        <taxon>Sphingobacterium</taxon>
    </lineage>
</organism>
<dbReference type="Gene3D" id="2.160.20.10">
    <property type="entry name" value="Single-stranded right-handed beta-helix, Pectin lyase-like"/>
    <property type="match status" value="2"/>
</dbReference>
<feature type="chain" id="PRO_5015771960" description="GH141-like insertion domain-containing protein" evidence="1">
    <location>
        <begin position="23"/>
        <end position="836"/>
    </location>
</feature>
<dbReference type="Proteomes" id="UP000238642">
    <property type="component" value="Unassembled WGS sequence"/>
</dbReference>
<keyword evidence="4" id="KW-1185">Reference proteome</keyword>
<dbReference type="OrthoDB" id="9808066at2"/>
<dbReference type="RefSeq" id="WP_105726307.1">
    <property type="nucleotide sequence ID" value="NZ_PVBS01000002.1"/>
</dbReference>